<dbReference type="EMBL" id="VCHX02000173">
    <property type="protein sequence ID" value="TPQ18595.1"/>
    <property type="molecule type" value="Genomic_DNA"/>
</dbReference>
<keyword evidence="1" id="KW-0812">Transmembrane</keyword>
<keyword evidence="1" id="KW-0472">Membrane</keyword>
<evidence type="ECO:0000256" key="1">
    <source>
        <dbReference type="SAM" id="Phobius"/>
    </source>
</evidence>
<feature type="transmembrane region" description="Helical" evidence="1">
    <location>
        <begin position="13"/>
        <end position="31"/>
    </location>
</feature>
<evidence type="ECO:0000313" key="2">
    <source>
        <dbReference type="EMBL" id="TPQ18595.1"/>
    </source>
</evidence>
<comment type="caution">
    <text evidence="2">The sequence shown here is derived from an EMBL/GenBank/DDBJ whole genome shotgun (WGS) entry which is preliminary data.</text>
</comment>
<proteinExistence type="predicted"/>
<dbReference type="AlphaFoldDB" id="A0A505DA35"/>
<dbReference type="RefSeq" id="WP_140935973.1">
    <property type="nucleotide sequence ID" value="NZ_QXMJ01000173.1"/>
</dbReference>
<reference evidence="2 3" key="1">
    <citation type="submission" date="2019-06" db="EMBL/GenBank/DDBJ databases">
        <title>Streptomyces sporangiiformans sp. nov., a novel actinomycete isolated from soil in Mount Song.</title>
        <authorList>
            <person name="Han L."/>
        </authorList>
    </citation>
    <scope>NUCLEOTIDE SEQUENCE [LARGE SCALE GENOMIC DNA]</scope>
    <source>
        <strain evidence="2 3">NEAU-SSA 1</strain>
    </source>
</reference>
<keyword evidence="1" id="KW-1133">Transmembrane helix</keyword>
<dbReference type="Proteomes" id="UP000317378">
    <property type="component" value="Unassembled WGS sequence"/>
</dbReference>
<evidence type="ECO:0000313" key="3">
    <source>
        <dbReference type="Proteomes" id="UP000317378"/>
    </source>
</evidence>
<keyword evidence="3" id="KW-1185">Reference proteome</keyword>
<evidence type="ECO:0008006" key="4">
    <source>
        <dbReference type="Google" id="ProtNLM"/>
    </source>
</evidence>
<name>A0A505DA35_9ACTN</name>
<sequence>MSTKREAGMDADGWTVIVAFAALAVSIGTWFHGRREKQRDLFLSLHERLTHPDLLSGRQILWDEIRGSGNVHDLLQRPHDYRQVVSAIAMFDILGLYVAKRYVSKEAVLQEWGSTFARTYLHGVHVLDAREPKFGWRPWPHFEEFGQEAVLWHVQMERGHPVEVSEAFDNRLLR</sequence>
<protein>
    <recommendedName>
        <fullName evidence="4">DUF4760 domain-containing protein</fullName>
    </recommendedName>
</protein>
<organism evidence="2 3">
    <name type="scientific">Streptomyces sporangiiformans</name>
    <dbReference type="NCBI Taxonomy" id="2315329"/>
    <lineage>
        <taxon>Bacteria</taxon>
        <taxon>Bacillati</taxon>
        <taxon>Actinomycetota</taxon>
        <taxon>Actinomycetes</taxon>
        <taxon>Kitasatosporales</taxon>
        <taxon>Streptomycetaceae</taxon>
        <taxon>Streptomyces</taxon>
    </lineage>
</organism>
<accession>A0A505DA35</accession>
<gene>
    <name evidence="2" type="ORF">FGD71_030000</name>
</gene>